<dbReference type="PANTHER" id="PTHR34309">
    <property type="entry name" value="SLR1406 PROTEIN"/>
    <property type="match status" value="1"/>
</dbReference>
<name>A0A1H2LF13_9ACTN</name>
<reference evidence="2" key="1">
    <citation type="submission" date="2016-10" db="EMBL/GenBank/DDBJ databases">
        <authorList>
            <person name="Varghese N."/>
            <person name="Submissions S."/>
        </authorList>
    </citation>
    <scope>NUCLEOTIDE SEQUENCE [LARGE SCALE GENOMIC DNA]</scope>
    <source>
        <strain evidence="2">DSM 45079</strain>
    </source>
</reference>
<dbReference type="Gene3D" id="3.30.450.150">
    <property type="entry name" value="Haem-degrading domain"/>
    <property type="match status" value="1"/>
</dbReference>
<protein>
    <submittedName>
        <fullName evidence="1">Uncharacterized conserved protein GlcG, DUF336 family</fullName>
    </submittedName>
</protein>
<dbReference type="InterPro" id="IPR038084">
    <property type="entry name" value="PduO/GlcC-like_sf"/>
</dbReference>
<keyword evidence="2" id="KW-1185">Reference proteome</keyword>
<sequence>MTLQIVSIDLDLARRVLEGAEREAARRSVALAVTVTDPAGAIVAAGRMDGANDVAFQLAHDKAFTAAAFGAPSHAWAEATAPGGADWGMAGSARGRILVLPGGVPLRLGGALIGALGVSGAAPVVDLACAEAGARVLEDN</sequence>
<dbReference type="PANTHER" id="PTHR34309:SF10">
    <property type="entry name" value="SLR1406 PROTEIN"/>
    <property type="match status" value="1"/>
</dbReference>
<evidence type="ECO:0000313" key="1">
    <source>
        <dbReference type="EMBL" id="SDU79315.1"/>
    </source>
</evidence>
<dbReference type="SUPFAM" id="SSF143744">
    <property type="entry name" value="GlcG-like"/>
    <property type="match status" value="1"/>
</dbReference>
<dbReference type="EMBL" id="LT629791">
    <property type="protein sequence ID" value="SDU79315.1"/>
    <property type="molecule type" value="Genomic_DNA"/>
</dbReference>
<dbReference type="STRING" id="419479.SAMN04488563_5970"/>
<evidence type="ECO:0000313" key="2">
    <source>
        <dbReference type="Proteomes" id="UP000182977"/>
    </source>
</evidence>
<dbReference type="InterPro" id="IPR005624">
    <property type="entry name" value="PduO/GlcC-like"/>
</dbReference>
<organism evidence="1 2">
    <name type="scientific">Jiangella alkaliphila</name>
    <dbReference type="NCBI Taxonomy" id="419479"/>
    <lineage>
        <taxon>Bacteria</taxon>
        <taxon>Bacillati</taxon>
        <taxon>Actinomycetota</taxon>
        <taxon>Actinomycetes</taxon>
        <taxon>Jiangellales</taxon>
        <taxon>Jiangellaceae</taxon>
        <taxon>Jiangella</taxon>
    </lineage>
</organism>
<accession>A0A1H2LF13</accession>
<gene>
    <name evidence="1" type="ORF">SAMN04488563_5970</name>
</gene>
<dbReference type="Proteomes" id="UP000182977">
    <property type="component" value="Chromosome I"/>
</dbReference>
<dbReference type="InterPro" id="IPR052517">
    <property type="entry name" value="GlcG_carb_metab_protein"/>
</dbReference>
<dbReference type="Pfam" id="PF03928">
    <property type="entry name" value="HbpS-like"/>
    <property type="match status" value="1"/>
</dbReference>
<proteinExistence type="predicted"/>
<dbReference type="AlphaFoldDB" id="A0A1H2LF13"/>